<reference evidence="2 3" key="1">
    <citation type="submission" date="2015-05" db="EMBL/GenBank/DDBJ databases">
        <authorList>
            <person name="Tang B."/>
            <person name="Yu Y."/>
        </authorList>
    </citation>
    <scope>NUCLEOTIDE SEQUENCE [LARGE SCALE GENOMIC DNA]</scope>
    <source>
        <strain evidence="2 3">DSM 7029</strain>
    </source>
</reference>
<evidence type="ECO:0000313" key="3">
    <source>
        <dbReference type="Proteomes" id="UP000035352"/>
    </source>
</evidence>
<evidence type="ECO:0008006" key="4">
    <source>
        <dbReference type="Google" id="ProtNLM"/>
    </source>
</evidence>
<dbReference type="KEGG" id="pbh:AAW51_2895"/>
<dbReference type="SUPFAM" id="SSF103247">
    <property type="entry name" value="TT1751-like"/>
    <property type="match status" value="1"/>
</dbReference>
<accession>A0A0G3BQE7</accession>
<feature type="signal peptide" evidence="1">
    <location>
        <begin position="1"/>
        <end position="22"/>
    </location>
</feature>
<name>A0A0G3BQE7_9BURK</name>
<feature type="chain" id="PRO_5002551717" description="DUF302 domain-containing protein" evidence="1">
    <location>
        <begin position="23"/>
        <end position="147"/>
    </location>
</feature>
<dbReference type="OrthoDB" id="9151292at2"/>
<keyword evidence="3" id="KW-1185">Reference proteome</keyword>
<proteinExistence type="predicted"/>
<evidence type="ECO:0000256" key="1">
    <source>
        <dbReference type="SAM" id="SignalP"/>
    </source>
</evidence>
<gene>
    <name evidence="2" type="ORF">AAW51_2895</name>
</gene>
<evidence type="ECO:0000313" key="2">
    <source>
        <dbReference type="EMBL" id="AKJ29586.1"/>
    </source>
</evidence>
<protein>
    <recommendedName>
        <fullName evidence="4">DUF302 domain-containing protein</fullName>
    </recommendedName>
</protein>
<keyword evidence="1" id="KW-0732">Signal</keyword>
<dbReference type="Proteomes" id="UP000035352">
    <property type="component" value="Chromosome"/>
</dbReference>
<dbReference type="InterPro" id="IPR035923">
    <property type="entry name" value="TT1751-like_sf"/>
</dbReference>
<dbReference type="AlphaFoldDB" id="A0A0G3BQE7"/>
<dbReference type="RefSeq" id="WP_047195164.1">
    <property type="nucleotide sequence ID" value="NZ_CP011371.1"/>
</dbReference>
<dbReference type="EMBL" id="CP011371">
    <property type="protein sequence ID" value="AKJ29586.1"/>
    <property type="molecule type" value="Genomic_DNA"/>
</dbReference>
<organism evidence="2 3">
    <name type="scientific">Caldimonas brevitalea</name>
    <dbReference type="NCBI Taxonomy" id="413882"/>
    <lineage>
        <taxon>Bacteria</taxon>
        <taxon>Pseudomonadati</taxon>
        <taxon>Pseudomonadota</taxon>
        <taxon>Betaproteobacteria</taxon>
        <taxon>Burkholderiales</taxon>
        <taxon>Sphaerotilaceae</taxon>
        <taxon>Caldimonas</taxon>
    </lineage>
</organism>
<sequence length="147" mass="15126">MSKKSRFWMTGCLAVVMAAVNADFARRPSERPQTAKHSKYDADETLRKIESAATGSGYAVFARVSAPGAGAPGSTALVLGLREGVTPVLVGESGASIDAPLSLVIVPLADGRSEVRFLDPGRYPAPASDEALAGLVPLGAMLDTALA</sequence>